<proteinExistence type="predicted"/>
<dbReference type="EMBL" id="JALBCA010000120">
    <property type="protein sequence ID" value="KAI2382505.1"/>
    <property type="molecule type" value="Genomic_DNA"/>
</dbReference>
<accession>A0ACB8UP80</accession>
<name>A0ACB8UP80_9EURO</name>
<gene>
    <name evidence="1" type="ORF">LOY88_005951</name>
</gene>
<protein>
    <submittedName>
        <fullName evidence="1">Uncharacterized protein</fullName>
    </submittedName>
</protein>
<reference evidence="1" key="1">
    <citation type="journal article" date="2022" name="bioRxiv">
        <title>Population genetic analysis of Ophidiomyces ophidiicola, the causative agent of snake fungal disease, indicates recent introductions to the USA.</title>
        <authorList>
            <person name="Ladner J.T."/>
            <person name="Palmer J.M."/>
            <person name="Ettinger C.L."/>
            <person name="Stajich J.E."/>
            <person name="Farrell T.M."/>
            <person name="Glorioso B.M."/>
            <person name="Lawson B."/>
            <person name="Price S.J."/>
            <person name="Stengle A.G."/>
            <person name="Grear D.A."/>
            <person name="Lorch J.M."/>
        </authorList>
    </citation>
    <scope>NUCLEOTIDE SEQUENCE</scope>
    <source>
        <strain evidence="1">NWHC 24266-5</strain>
    </source>
</reference>
<evidence type="ECO:0000313" key="1">
    <source>
        <dbReference type="EMBL" id="KAI2382505.1"/>
    </source>
</evidence>
<sequence>MSAGTRLLAPLEAVPARSASARYVCSTCRRQFVPRYPLQPLTAYQSRRHNSSDGKSLPFTEKVRRKIWGTDNPPGLEDPYGGESFLEKRLREKREAKAGTRPDSDLAPEVIPEEHELSSEAPIPTPTEEYVPAMTWDGLEHVGTSGSWRESPPSSADLGTSFIPEIKVLTRDEILTALHQTAVELCIMKGLNKPLQDICNVLMHEDMILALINRVEIKPSSQIGIDALIFPSDVSKEALLEFFRDFDMEQGDKVSEVVEESDATADPAAATDAPSAAPSRLADLEVTDTEIRTPKQLEFLFLPLDDPEIRFAFLKRASQLTGYRIPDPELRSMTRVSRLCDFLTAATKPEPEKLADILIAEGKYASLPNVKIFDRRQTPIDHEKEIGRWKIITQELTKRQLPVTGRAKN</sequence>
<organism evidence="1">
    <name type="scientific">Ophidiomyces ophidiicola</name>
    <dbReference type="NCBI Taxonomy" id="1387563"/>
    <lineage>
        <taxon>Eukaryota</taxon>
        <taxon>Fungi</taxon>
        <taxon>Dikarya</taxon>
        <taxon>Ascomycota</taxon>
        <taxon>Pezizomycotina</taxon>
        <taxon>Eurotiomycetes</taxon>
        <taxon>Eurotiomycetidae</taxon>
        <taxon>Onygenales</taxon>
        <taxon>Onygenaceae</taxon>
        <taxon>Ophidiomyces</taxon>
    </lineage>
</organism>
<comment type="caution">
    <text evidence="1">The sequence shown here is derived from an EMBL/GenBank/DDBJ whole genome shotgun (WGS) entry which is preliminary data.</text>
</comment>